<dbReference type="SUPFAM" id="SSF55920">
    <property type="entry name" value="Creatinase/aminopeptidase"/>
    <property type="match status" value="1"/>
</dbReference>
<sequence length="291" mass="30995">MRMIVLRSPSEIEAMRRAGDLVARAFALLDPHVRAGTRLDELDRLVAELLRSEGAGAPYKGYRPSPSVPPFPGTVCASVNEQVVHGIPGPRKLREGDIVGIDIGATLGGWVGDACYTYAVGGVPPRARRLLDVTRESLEAGIAEVGPGKRLGDAGAAIQEVAEGAGYGVVRELGGHGVGRNLHEDPHVNHFGKRGHGMRLREGMTFTLEPMVNEGTPEIELLRDGWTVVTGDGKLSAQYEHTIAVTKTGCEILTPWHLRMDETAEPVAPSASRTPVAEVQPPERSVSSAAA</sequence>
<evidence type="ECO:0000256" key="5">
    <source>
        <dbReference type="ARBA" id="ARBA00022801"/>
    </source>
</evidence>
<dbReference type="PANTHER" id="PTHR43330">
    <property type="entry name" value="METHIONINE AMINOPEPTIDASE"/>
    <property type="match status" value="1"/>
</dbReference>
<dbReference type="KEGG" id="rmar:GBA65_16845"/>
<dbReference type="InterPro" id="IPR036005">
    <property type="entry name" value="Creatinase/aminopeptidase-like"/>
</dbReference>
<evidence type="ECO:0000313" key="10">
    <source>
        <dbReference type="EMBL" id="QIN80869.1"/>
    </source>
</evidence>
<feature type="region of interest" description="Disordered" evidence="8">
    <location>
        <begin position="263"/>
        <end position="291"/>
    </location>
</feature>
<dbReference type="InterPro" id="IPR001714">
    <property type="entry name" value="Pept_M24_MAP"/>
</dbReference>
<feature type="domain" description="Peptidase M24" evidence="9">
    <location>
        <begin position="13"/>
        <end position="247"/>
    </location>
</feature>
<evidence type="ECO:0000256" key="1">
    <source>
        <dbReference type="ARBA" id="ARBA00002521"/>
    </source>
</evidence>
<dbReference type="CDD" id="cd01086">
    <property type="entry name" value="MetAP1"/>
    <property type="match status" value="1"/>
</dbReference>
<evidence type="ECO:0000256" key="8">
    <source>
        <dbReference type="SAM" id="MobiDB-lite"/>
    </source>
</evidence>
<dbReference type="GO" id="GO:0004239">
    <property type="term" value="F:initiator methionyl aminopeptidase activity"/>
    <property type="evidence" value="ECO:0007669"/>
    <property type="project" value="UniProtKB-UniRule"/>
</dbReference>
<dbReference type="Proteomes" id="UP000502706">
    <property type="component" value="Chromosome"/>
</dbReference>
<dbReference type="GO" id="GO:0006508">
    <property type="term" value="P:proteolysis"/>
    <property type="evidence" value="ECO:0007669"/>
    <property type="project" value="UniProtKB-KW"/>
</dbReference>
<keyword evidence="4 6" id="KW-0479">Metal-binding</keyword>
<proteinExistence type="inferred from homology"/>
<comment type="similarity">
    <text evidence="6">Belongs to the peptidase M24A family. Methionine aminopeptidase type 1 subfamily.</text>
</comment>
<comment type="function">
    <text evidence="1 6">Removes the N-terminal methionine from nascent proteins. The N-terminal methionine is often cleaved when the second residue in the primary sequence is small and uncharged (Met-Ala-, Cys, Gly, Pro, Ser, Thr, or Val). Requires deformylation of the N(alpha)-formylated initiator methionine before it can be hydrolyzed.</text>
</comment>
<keyword evidence="3 6" id="KW-0645">Protease</keyword>
<keyword evidence="2 6" id="KW-0031">Aminopeptidase</keyword>
<dbReference type="InterPro" id="IPR002467">
    <property type="entry name" value="Pept_M24A_MAP1"/>
</dbReference>
<dbReference type="AlphaFoldDB" id="A0A6G8Q334"/>
<dbReference type="EMBL" id="CP045121">
    <property type="protein sequence ID" value="QIN80869.1"/>
    <property type="molecule type" value="Genomic_DNA"/>
</dbReference>
<protein>
    <recommendedName>
        <fullName evidence="6 7">Methionine aminopeptidase</fullName>
        <shortName evidence="6">MAP</shortName>
        <shortName evidence="6">MetAP</shortName>
        <ecNumber evidence="6 7">3.4.11.18</ecNumber>
    </recommendedName>
    <alternativeName>
        <fullName evidence="6">Peptidase M</fullName>
    </alternativeName>
</protein>
<evidence type="ECO:0000256" key="6">
    <source>
        <dbReference type="HAMAP-Rule" id="MF_01974"/>
    </source>
</evidence>
<organism evidence="10 11">
    <name type="scientific">Rubrobacter marinus</name>
    <dbReference type="NCBI Taxonomy" id="2653852"/>
    <lineage>
        <taxon>Bacteria</taxon>
        <taxon>Bacillati</taxon>
        <taxon>Actinomycetota</taxon>
        <taxon>Rubrobacteria</taxon>
        <taxon>Rubrobacterales</taxon>
        <taxon>Rubrobacteraceae</taxon>
        <taxon>Rubrobacter</taxon>
    </lineage>
</organism>
<dbReference type="GO" id="GO:0070006">
    <property type="term" value="F:metalloaminopeptidase activity"/>
    <property type="evidence" value="ECO:0007669"/>
    <property type="project" value="UniProtKB-UniRule"/>
</dbReference>
<keyword evidence="11" id="KW-1185">Reference proteome</keyword>
<comment type="catalytic activity">
    <reaction evidence="6 7">
        <text>Release of N-terminal amino acids, preferentially methionine, from peptides and arylamides.</text>
        <dbReference type="EC" id="3.4.11.18"/>
    </reaction>
</comment>
<dbReference type="Gene3D" id="3.90.230.10">
    <property type="entry name" value="Creatinase/methionine aminopeptidase superfamily"/>
    <property type="match status" value="1"/>
</dbReference>
<dbReference type="NCBIfam" id="TIGR00500">
    <property type="entry name" value="met_pdase_I"/>
    <property type="match status" value="1"/>
</dbReference>
<evidence type="ECO:0000256" key="2">
    <source>
        <dbReference type="ARBA" id="ARBA00022438"/>
    </source>
</evidence>
<comment type="subunit">
    <text evidence="6">Monomer.</text>
</comment>
<gene>
    <name evidence="6 10" type="primary">map</name>
    <name evidence="10" type="ORF">GBA65_16845</name>
</gene>
<feature type="binding site" evidence="6">
    <location>
        <position position="102"/>
    </location>
    <ligand>
        <name>a divalent metal cation</name>
        <dbReference type="ChEBI" id="CHEBI:60240"/>
        <label>1</label>
    </ligand>
</feature>
<dbReference type="HAMAP" id="MF_01974">
    <property type="entry name" value="MetAP_1"/>
    <property type="match status" value="1"/>
</dbReference>
<feature type="binding site" evidence="6">
    <location>
        <position position="113"/>
    </location>
    <ligand>
        <name>a divalent metal cation</name>
        <dbReference type="ChEBI" id="CHEBI:60240"/>
        <label>1</label>
    </ligand>
</feature>
<keyword evidence="5 6" id="KW-0378">Hydrolase</keyword>
<dbReference type="PRINTS" id="PR00599">
    <property type="entry name" value="MAPEPTIDASE"/>
</dbReference>
<feature type="binding site" evidence="6">
    <location>
        <position position="113"/>
    </location>
    <ligand>
        <name>a divalent metal cation</name>
        <dbReference type="ChEBI" id="CHEBI:60240"/>
        <label>2</label>
        <note>catalytic</note>
    </ligand>
</feature>
<dbReference type="GO" id="GO:0046872">
    <property type="term" value="F:metal ion binding"/>
    <property type="evidence" value="ECO:0007669"/>
    <property type="project" value="UniProtKB-UniRule"/>
</dbReference>
<name>A0A6G8Q334_9ACTN</name>
<dbReference type="InterPro" id="IPR000994">
    <property type="entry name" value="Pept_M24"/>
</dbReference>
<reference evidence="10 11" key="1">
    <citation type="submission" date="2019-10" db="EMBL/GenBank/DDBJ databases">
        <title>Rubrobacter sp nov SCSIO 52915 isolated from a deep-sea sediment in the South China Sea.</title>
        <authorList>
            <person name="Chen R.W."/>
        </authorList>
    </citation>
    <scope>NUCLEOTIDE SEQUENCE [LARGE SCALE GENOMIC DNA]</scope>
    <source>
        <strain evidence="10 11">SCSIO 52915</strain>
    </source>
</reference>
<feature type="binding site" evidence="6">
    <location>
        <position position="240"/>
    </location>
    <ligand>
        <name>a divalent metal cation</name>
        <dbReference type="ChEBI" id="CHEBI:60240"/>
        <label>2</label>
        <note>catalytic</note>
    </ligand>
</feature>
<evidence type="ECO:0000259" key="9">
    <source>
        <dbReference type="Pfam" id="PF00557"/>
    </source>
</evidence>
<feature type="binding site" evidence="6">
    <location>
        <position position="176"/>
    </location>
    <ligand>
        <name>a divalent metal cation</name>
        <dbReference type="ChEBI" id="CHEBI:60240"/>
        <label>2</label>
        <note>catalytic</note>
    </ligand>
</feature>
<feature type="binding site" evidence="6">
    <location>
        <position position="240"/>
    </location>
    <ligand>
        <name>a divalent metal cation</name>
        <dbReference type="ChEBI" id="CHEBI:60240"/>
        <label>1</label>
    </ligand>
</feature>
<evidence type="ECO:0000256" key="7">
    <source>
        <dbReference type="RuleBase" id="RU003653"/>
    </source>
</evidence>
<dbReference type="EC" id="3.4.11.18" evidence="6 7"/>
<evidence type="ECO:0000256" key="3">
    <source>
        <dbReference type="ARBA" id="ARBA00022670"/>
    </source>
</evidence>
<dbReference type="Pfam" id="PF00557">
    <property type="entry name" value="Peptidase_M24"/>
    <property type="match status" value="1"/>
</dbReference>
<feature type="binding site" evidence="6">
    <location>
        <position position="183"/>
    </location>
    <ligand>
        <name>substrate</name>
    </ligand>
</feature>
<feature type="binding site" evidence="6">
    <location>
        <position position="85"/>
    </location>
    <ligand>
        <name>substrate</name>
    </ligand>
</feature>
<evidence type="ECO:0000313" key="11">
    <source>
        <dbReference type="Proteomes" id="UP000502706"/>
    </source>
</evidence>
<comment type="cofactor">
    <cofactor evidence="6">
        <name>Co(2+)</name>
        <dbReference type="ChEBI" id="CHEBI:48828"/>
    </cofactor>
    <cofactor evidence="6">
        <name>Zn(2+)</name>
        <dbReference type="ChEBI" id="CHEBI:29105"/>
    </cofactor>
    <cofactor evidence="6">
        <name>Mn(2+)</name>
        <dbReference type="ChEBI" id="CHEBI:29035"/>
    </cofactor>
    <cofactor evidence="6">
        <name>Fe(2+)</name>
        <dbReference type="ChEBI" id="CHEBI:29033"/>
    </cofactor>
    <text evidence="6">Binds 2 divalent metal cations per subunit. Has a high-affinity and a low affinity metal-binding site. The true nature of the physiological cofactor is under debate. The enzyme is active with cobalt, zinc, manganese or divalent iron ions. Most likely, methionine aminopeptidases function as mononuclear Fe(2+)-metalloproteases under physiological conditions, and the catalytically relevant metal-binding site has been assigned to the histidine-containing high-affinity site.</text>
</comment>
<evidence type="ECO:0000256" key="4">
    <source>
        <dbReference type="ARBA" id="ARBA00022723"/>
    </source>
</evidence>
<feature type="binding site" evidence="6">
    <location>
        <position position="209"/>
    </location>
    <ligand>
        <name>a divalent metal cation</name>
        <dbReference type="ChEBI" id="CHEBI:60240"/>
        <label>2</label>
        <note>catalytic</note>
    </ligand>
</feature>
<accession>A0A6G8Q334</accession>
<dbReference type="PANTHER" id="PTHR43330:SF27">
    <property type="entry name" value="METHIONINE AMINOPEPTIDASE"/>
    <property type="match status" value="1"/>
</dbReference>
<dbReference type="GO" id="GO:0005829">
    <property type="term" value="C:cytosol"/>
    <property type="evidence" value="ECO:0007669"/>
    <property type="project" value="TreeGrafter"/>
</dbReference>